<dbReference type="RefSeq" id="WP_179590397.1">
    <property type="nucleotide sequence ID" value="NZ_JACBYR010000003.1"/>
</dbReference>
<dbReference type="InterPro" id="IPR048950">
    <property type="entry name" value="Ppx_GppA_C"/>
</dbReference>
<dbReference type="Gene3D" id="1.10.3210.10">
    <property type="entry name" value="Hypothetical protein af1432"/>
    <property type="match status" value="1"/>
</dbReference>
<dbReference type="Gene3D" id="3.30.420.150">
    <property type="entry name" value="Exopolyphosphatase. Domain 2"/>
    <property type="match status" value="1"/>
</dbReference>
<keyword evidence="4 8" id="KW-0378">Hydrolase</keyword>
<dbReference type="PIRSF" id="PIRSF001267">
    <property type="entry name" value="Pyrophosphatase_GppA_Ppx"/>
    <property type="match status" value="1"/>
</dbReference>
<reference evidence="8 9" key="1">
    <citation type="submission" date="2020-07" db="EMBL/GenBank/DDBJ databases">
        <title>Genomic Encyclopedia of Type Strains, Phase IV (KMG-V): Genome sequencing to study the core and pangenomes of soil and plant-associated prokaryotes.</title>
        <authorList>
            <person name="Whitman W."/>
        </authorList>
    </citation>
    <scope>NUCLEOTIDE SEQUENCE [LARGE SCALE GENOMIC DNA]</scope>
    <source>
        <strain evidence="8 9">SAS40</strain>
    </source>
</reference>
<dbReference type="EC" id="3.6.1.11" evidence="2"/>
<proteinExistence type="inferred from homology"/>
<sequence length="496" mass="54553">MNSMLAAVDLGSNSFRLLIGRIARDGDTAQVYQVDRLKETVRLAAGLGADKTLGPEAIERAISVLERFGERLRSFHPDRVRAVATNTFRVARNVADFLPRAEAALGFPIEVIAGREEARLIFSGVAHSLPPSSEKRLVVDIGGGSTEFIIGNGFEPELMESLYMGCVSYSRAYFPDGVIDAHGMKQAELAARRELEVIAKQYRRTGWKEAFGSSGTGKALGTILVESGFSDHGITRRGLDKLKERLIKAGTVDRAQLLGAKVDRYSVLPGGLAIMSAVFDELGIDSMNTADGALRLGVLYDLLGRDAETDKRDDTVRQFMLRYEIDVAQATRVKTAALNMFAGLVPANTPGFEELERALGWAADLHELGLSIAHNTYHKHTAYVLENADMPGFSRQDQRQLALLTLGHLGKLGKLQALVKTDAQWVAILCLRLAAVLFRRREDLDSLPVTVSLRDRSITVKVDAGWLKDHPLTDFTLRAEESEWSKVGFTFQLLEL</sequence>
<dbReference type="SUPFAM" id="SSF53067">
    <property type="entry name" value="Actin-like ATPase domain"/>
    <property type="match status" value="2"/>
</dbReference>
<dbReference type="Pfam" id="PF02541">
    <property type="entry name" value="Ppx-GppA"/>
    <property type="match status" value="1"/>
</dbReference>
<evidence type="ECO:0000256" key="1">
    <source>
        <dbReference type="ARBA" id="ARBA00007125"/>
    </source>
</evidence>
<keyword evidence="9" id="KW-1185">Reference proteome</keyword>
<feature type="domain" description="Ppx/GppA phosphatase C-terminal" evidence="7">
    <location>
        <begin position="312"/>
        <end position="480"/>
    </location>
</feature>
<dbReference type="EMBL" id="JACBYR010000003">
    <property type="protein sequence ID" value="NYE85897.1"/>
    <property type="molecule type" value="Genomic_DNA"/>
</dbReference>
<evidence type="ECO:0000313" key="9">
    <source>
        <dbReference type="Proteomes" id="UP000542125"/>
    </source>
</evidence>
<dbReference type="PANTHER" id="PTHR30005:SF0">
    <property type="entry name" value="RETROGRADE REGULATION PROTEIN 2"/>
    <property type="match status" value="1"/>
</dbReference>
<dbReference type="InterPro" id="IPR050273">
    <property type="entry name" value="GppA/Ppx_hydrolase"/>
</dbReference>
<dbReference type="CDD" id="cd24053">
    <property type="entry name" value="ASKHA_NBD_EcPPX-GppA-like"/>
    <property type="match status" value="1"/>
</dbReference>
<evidence type="ECO:0000256" key="4">
    <source>
        <dbReference type="ARBA" id="ARBA00022801"/>
    </source>
</evidence>
<protein>
    <recommendedName>
        <fullName evidence="3">Exopolyphosphatase</fullName>
        <ecNumber evidence="2">3.6.1.11</ecNumber>
    </recommendedName>
</protein>
<evidence type="ECO:0000256" key="3">
    <source>
        <dbReference type="ARBA" id="ARBA00020416"/>
    </source>
</evidence>
<comment type="similarity">
    <text evidence="1">Belongs to the GppA/Ppx family.</text>
</comment>
<organism evidence="8 9">
    <name type="scientific">Pigmentiphaga litoralis</name>
    <dbReference type="NCBI Taxonomy" id="516702"/>
    <lineage>
        <taxon>Bacteria</taxon>
        <taxon>Pseudomonadati</taxon>
        <taxon>Pseudomonadota</taxon>
        <taxon>Betaproteobacteria</taxon>
        <taxon>Burkholderiales</taxon>
        <taxon>Alcaligenaceae</taxon>
        <taxon>Pigmentiphaga</taxon>
    </lineage>
</organism>
<dbReference type="Pfam" id="PF21447">
    <property type="entry name" value="Ppx-GppA_III"/>
    <property type="match status" value="1"/>
</dbReference>
<dbReference type="AlphaFoldDB" id="A0A7Y9IZI5"/>
<dbReference type="Proteomes" id="UP000542125">
    <property type="component" value="Unassembled WGS sequence"/>
</dbReference>
<dbReference type="InterPro" id="IPR043129">
    <property type="entry name" value="ATPase_NBD"/>
</dbReference>
<dbReference type="FunFam" id="3.30.420.40:FF:000023">
    <property type="entry name" value="Guanosine-5'-triphosphate,3'-diphosphate pyrophosphatase"/>
    <property type="match status" value="1"/>
</dbReference>
<dbReference type="InterPro" id="IPR030673">
    <property type="entry name" value="PyroPPase_GppA_Ppx"/>
</dbReference>
<comment type="catalytic activity">
    <reaction evidence="5">
        <text>[phosphate](n) + H2O = [phosphate](n-1) + phosphate + H(+)</text>
        <dbReference type="Rhea" id="RHEA:21528"/>
        <dbReference type="Rhea" id="RHEA-COMP:9859"/>
        <dbReference type="Rhea" id="RHEA-COMP:14279"/>
        <dbReference type="ChEBI" id="CHEBI:15377"/>
        <dbReference type="ChEBI" id="CHEBI:15378"/>
        <dbReference type="ChEBI" id="CHEBI:16838"/>
        <dbReference type="ChEBI" id="CHEBI:43474"/>
        <dbReference type="EC" id="3.6.1.11"/>
    </reaction>
</comment>
<dbReference type="PANTHER" id="PTHR30005">
    <property type="entry name" value="EXOPOLYPHOSPHATASE"/>
    <property type="match status" value="1"/>
</dbReference>
<gene>
    <name evidence="8" type="ORF">FHW18_005216</name>
</gene>
<evidence type="ECO:0000259" key="7">
    <source>
        <dbReference type="Pfam" id="PF21447"/>
    </source>
</evidence>
<dbReference type="Gene3D" id="3.30.420.40">
    <property type="match status" value="1"/>
</dbReference>
<evidence type="ECO:0000259" key="6">
    <source>
        <dbReference type="Pfam" id="PF02541"/>
    </source>
</evidence>
<evidence type="ECO:0000313" key="8">
    <source>
        <dbReference type="EMBL" id="NYE85897.1"/>
    </source>
</evidence>
<evidence type="ECO:0000256" key="2">
    <source>
        <dbReference type="ARBA" id="ARBA00012451"/>
    </source>
</evidence>
<dbReference type="GO" id="GO:0006793">
    <property type="term" value="P:phosphorus metabolic process"/>
    <property type="evidence" value="ECO:0007669"/>
    <property type="project" value="InterPro"/>
</dbReference>
<dbReference type="GO" id="GO:0004309">
    <property type="term" value="F:exopolyphosphatase activity"/>
    <property type="evidence" value="ECO:0007669"/>
    <property type="project" value="UniProtKB-EC"/>
</dbReference>
<comment type="caution">
    <text evidence="8">The sequence shown here is derived from an EMBL/GenBank/DDBJ whole genome shotgun (WGS) entry which is preliminary data.</text>
</comment>
<dbReference type="InterPro" id="IPR003695">
    <property type="entry name" value="Ppx_GppA_N"/>
</dbReference>
<dbReference type="NCBIfam" id="TIGR03706">
    <property type="entry name" value="exo_poly_only"/>
    <property type="match status" value="1"/>
</dbReference>
<evidence type="ECO:0000256" key="5">
    <source>
        <dbReference type="ARBA" id="ARBA00047607"/>
    </source>
</evidence>
<dbReference type="FunFam" id="3.30.420.150:FF:000001">
    <property type="entry name" value="Guanosine-5'-triphosphate,3'-diphosphate pyrophosphatase"/>
    <property type="match status" value="1"/>
</dbReference>
<dbReference type="SUPFAM" id="SSF109604">
    <property type="entry name" value="HD-domain/PDEase-like"/>
    <property type="match status" value="1"/>
</dbReference>
<name>A0A7Y9IZI5_9BURK</name>
<feature type="domain" description="Ppx/GppA phosphatase N-terminal" evidence="6">
    <location>
        <begin position="25"/>
        <end position="304"/>
    </location>
</feature>
<dbReference type="InterPro" id="IPR022371">
    <property type="entry name" value="Exopolyphosphatase"/>
</dbReference>
<accession>A0A7Y9IZI5</accession>